<keyword evidence="1" id="KW-1133">Transmembrane helix</keyword>
<evidence type="ECO:0000313" key="3">
    <source>
        <dbReference type="Proteomes" id="UP000480266"/>
    </source>
</evidence>
<protein>
    <submittedName>
        <fullName evidence="2">Uncharacterized protein</fullName>
    </submittedName>
</protein>
<sequence>MFQKFMDDFRESTGSALRLTSLAIAVAVCLFITTAFLCAAAFVFVLQKYGLLQACFAGAGVFFVATVLAAISYAVRKREIRKRPIETAKSTMQTALSDPMVLAAGLQVVRTIGIKRIVPLIAIGGIALGLMASRRAAAADDEPEGQS</sequence>
<accession>A0A7C9RFH8</accession>
<name>A0A7C9RFH8_9BRAD</name>
<reference evidence="2" key="1">
    <citation type="submission" date="2020-02" db="EMBL/GenBank/DDBJ databases">
        <title>Draft genome sequence of Candidatus Afipia apatlaquensis IBT-C3, a potential strain for decolorization of textile dyes.</title>
        <authorList>
            <person name="Sanchez-Reyes A."/>
            <person name="Breton-Deval L."/>
            <person name="Mangelson H."/>
            <person name="Sanchez-Flores A."/>
        </authorList>
    </citation>
    <scope>NUCLEOTIDE SEQUENCE [LARGE SCALE GENOMIC DNA]</scope>
    <source>
        <strain evidence="2">IBT-C3</strain>
    </source>
</reference>
<evidence type="ECO:0000256" key="1">
    <source>
        <dbReference type="SAM" id="Phobius"/>
    </source>
</evidence>
<feature type="transmembrane region" description="Helical" evidence="1">
    <location>
        <begin position="51"/>
        <end position="75"/>
    </location>
</feature>
<organism evidence="2 3">
    <name type="scientific">Candidatus Afipia apatlaquensis</name>
    <dbReference type="NCBI Taxonomy" id="2712852"/>
    <lineage>
        <taxon>Bacteria</taxon>
        <taxon>Pseudomonadati</taxon>
        <taxon>Pseudomonadota</taxon>
        <taxon>Alphaproteobacteria</taxon>
        <taxon>Hyphomicrobiales</taxon>
        <taxon>Nitrobacteraceae</taxon>
        <taxon>Afipia</taxon>
    </lineage>
</organism>
<keyword evidence="1" id="KW-0472">Membrane</keyword>
<keyword evidence="1" id="KW-0812">Transmembrane</keyword>
<comment type="caution">
    <text evidence="2">The sequence shown here is derived from an EMBL/GenBank/DDBJ whole genome shotgun (WGS) entry which is preliminary data.</text>
</comment>
<feature type="transmembrane region" description="Helical" evidence="1">
    <location>
        <begin position="21"/>
        <end position="45"/>
    </location>
</feature>
<dbReference type="Proteomes" id="UP000480266">
    <property type="component" value="Unassembled WGS sequence"/>
</dbReference>
<evidence type="ECO:0000313" key="2">
    <source>
        <dbReference type="EMBL" id="NGX93676.1"/>
    </source>
</evidence>
<gene>
    <name evidence="2" type="ORF">G4V63_00025</name>
</gene>
<dbReference type="AlphaFoldDB" id="A0A7C9RFH8"/>
<dbReference type="EMBL" id="JAAMRR010000002">
    <property type="protein sequence ID" value="NGX93676.1"/>
    <property type="molecule type" value="Genomic_DNA"/>
</dbReference>
<proteinExistence type="predicted"/>
<keyword evidence="3" id="KW-1185">Reference proteome</keyword>